<dbReference type="InterPro" id="IPR036390">
    <property type="entry name" value="WH_DNA-bd_sf"/>
</dbReference>
<dbReference type="InterPro" id="IPR036388">
    <property type="entry name" value="WH-like_DNA-bd_sf"/>
</dbReference>
<feature type="domain" description="HTH lysR-type" evidence="5">
    <location>
        <begin position="31"/>
        <end position="88"/>
    </location>
</feature>
<dbReference type="Proteomes" id="UP000382577">
    <property type="component" value="Unassembled WGS sequence"/>
</dbReference>
<dbReference type="InterPro" id="IPR000847">
    <property type="entry name" value="LysR_HTH_N"/>
</dbReference>
<protein>
    <submittedName>
        <fullName evidence="6">Transcriptional regulator</fullName>
    </submittedName>
</protein>
<dbReference type="Gene3D" id="3.40.190.290">
    <property type="match status" value="1"/>
</dbReference>
<dbReference type="Pfam" id="PF03466">
    <property type="entry name" value="LysR_substrate"/>
    <property type="match status" value="1"/>
</dbReference>
<evidence type="ECO:0000256" key="4">
    <source>
        <dbReference type="ARBA" id="ARBA00023163"/>
    </source>
</evidence>
<dbReference type="PANTHER" id="PTHR30126:SF88">
    <property type="entry name" value="TRANSCRIPTIONAL REGULATOR-RELATED"/>
    <property type="match status" value="1"/>
</dbReference>
<dbReference type="SUPFAM" id="SSF46785">
    <property type="entry name" value="Winged helix' DNA-binding domain"/>
    <property type="match status" value="1"/>
</dbReference>
<gene>
    <name evidence="6" type="ORF">PFI31113_02100</name>
</gene>
<dbReference type="GO" id="GO:0003700">
    <property type="term" value="F:DNA-binding transcription factor activity"/>
    <property type="evidence" value="ECO:0007669"/>
    <property type="project" value="InterPro"/>
</dbReference>
<dbReference type="AlphaFoldDB" id="A0A5E4USA3"/>
<evidence type="ECO:0000313" key="6">
    <source>
        <dbReference type="EMBL" id="VVE01310.1"/>
    </source>
</evidence>
<keyword evidence="4" id="KW-0804">Transcription</keyword>
<name>A0A5E4USA3_9BURK</name>
<dbReference type="Gene3D" id="1.10.10.10">
    <property type="entry name" value="Winged helix-like DNA-binding domain superfamily/Winged helix DNA-binding domain"/>
    <property type="match status" value="1"/>
</dbReference>
<keyword evidence="3" id="KW-0238">DNA-binding</keyword>
<reference evidence="6 7" key="1">
    <citation type="submission" date="2019-08" db="EMBL/GenBank/DDBJ databases">
        <authorList>
            <person name="Peeters C."/>
        </authorList>
    </citation>
    <scope>NUCLEOTIDE SEQUENCE [LARGE SCALE GENOMIC DNA]</scope>
    <source>
        <strain evidence="6 7">LMG 31113</strain>
    </source>
</reference>
<dbReference type="FunFam" id="1.10.10.10:FF:000001">
    <property type="entry name" value="LysR family transcriptional regulator"/>
    <property type="match status" value="1"/>
</dbReference>
<comment type="similarity">
    <text evidence="1">Belongs to the LysR transcriptional regulatory family.</text>
</comment>
<proteinExistence type="inferred from homology"/>
<sequence>MFLPFILGEAKNGLNYKNRTIFVKINDMAEFTLHDLQCFDAVIREGSFQAAADVLHRTHPAVFAAVARLERQTGLALLDRSGYRVRLSEAGQAFYRRAQPLLREAAGLRQHAAQWAMGEESELNVVVGDLCPRGLLLGLLARFFAQCPHTRLQLHFETVGGPMERLKAGDADLILHRVDKHDADIAWIDLCKVRLVPVAAPQMLTASLPRVVRPADMRGYTQCVMRDSARQPSGESFFVIDGAHQCTVADQAMKKDVILHGLGWGHLPMHLIEDELRSGALKSIASRYLPMHTEDVVAARRADGPHGPVANRLWAYLRQEVEGLGEVVSETE</sequence>
<dbReference type="GO" id="GO:0000976">
    <property type="term" value="F:transcription cis-regulatory region binding"/>
    <property type="evidence" value="ECO:0007669"/>
    <property type="project" value="TreeGrafter"/>
</dbReference>
<dbReference type="InterPro" id="IPR005119">
    <property type="entry name" value="LysR_subst-bd"/>
</dbReference>
<dbReference type="PROSITE" id="PS50931">
    <property type="entry name" value="HTH_LYSR"/>
    <property type="match status" value="1"/>
</dbReference>
<evidence type="ECO:0000256" key="3">
    <source>
        <dbReference type="ARBA" id="ARBA00023125"/>
    </source>
</evidence>
<dbReference type="SUPFAM" id="SSF53850">
    <property type="entry name" value="Periplasmic binding protein-like II"/>
    <property type="match status" value="1"/>
</dbReference>
<dbReference type="EMBL" id="CABPRW010000004">
    <property type="protein sequence ID" value="VVE01310.1"/>
    <property type="molecule type" value="Genomic_DNA"/>
</dbReference>
<keyword evidence="2" id="KW-0805">Transcription regulation</keyword>
<dbReference type="Pfam" id="PF00126">
    <property type="entry name" value="HTH_1"/>
    <property type="match status" value="1"/>
</dbReference>
<evidence type="ECO:0000259" key="5">
    <source>
        <dbReference type="PROSITE" id="PS50931"/>
    </source>
</evidence>
<dbReference type="PANTHER" id="PTHR30126">
    <property type="entry name" value="HTH-TYPE TRANSCRIPTIONAL REGULATOR"/>
    <property type="match status" value="1"/>
</dbReference>
<evidence type="ECO:0000256" key="2">
    <source>
        <dbReference type="ARBA" id="ARBA00023015"/>
    </source>
</evidence>
<accession>A0A5E4USA3</accession>
<organism evidence="6 7">
    <name type="scientific">Pandoraea fibrosis</name>
    <dbReference type="NCBI Taxonomy" id="1891094"/>
    <lineage>
        <taxon>Bacteria</taxon>
        <taxon>Pseudomonadati</taxon>
        <taxon>Pseudomonadota</taxon>
        <taxon>Betaproteobacteria</taxon>
        <taxon>Burkholderiales</taxon>
        <taxon>Burkholderiaceae</taxon>
        <taxon>Pandoraea</taxon>
    </lineage>
</organism>
<evidence type="ECO:0000313" key="7">
    <source>
        <dbReference type="Proteomes" id="UP000382577"/>
    </source>
</evidence>
<evidence type="ECO:0000256" key="1">
    <source>
        <dbReference type="ARBA" id="ARBA00009437"/>
    </source>
</evidence>